<dbReference type="Pfam" id="PF04199">
    <property type="entry name" value="Cyclase"/>
    <property type="match status" value="1"/>
</dbReference>
<comment type="similarity">
    <text evidence="1">Belongs to the Cyclase 1 superfamily.</text>
</comment>
<dbReference type="EMBL" id="JAECZO010000537">
    <property type="protein sequence ID" value="KAK7199524.1"/>
    <property type="molecule type" value="Genomic_DNA"/>
</dbReference>
<evidence type="ECO:0000313" key="2">
    <source>
        <dbReference type="EMBL" id="KAK7199524.1"/>
    </source>
</evidence>
<proteinExistence type="inferred from homology"/>
<sequence length="174" mass="18530">MRIVDLSLPVYDGMPVYPGDPPVRIARVCTRERDGWEVRRLEMGSHTATHVDAPSHMHDGGGSLDEVPLTQFFGPAVVAVVDAVSYPANVGLLFVTAVTAESVPRIVAAHPPFVGGPLDVEAERLLLSHGIVTYTDLVNVEQLVGISFTFVGLPLRIRGGDGSPVRAVAIVEDG</sequence>
<dbReference type="InterPro" id="IPR037175">
    <property type="entry name" value="KFase_sf"/>
</dbReference>
<accession>A0AAW0F0D9</accession>
<keyword evidence="3" id="KW-1185">Reference proteome</keyword>
<dbReference type="AlphaFoldDB" id="A0AAW0F0D9"/>
<dbReference type="SUPFAM" id="SSF102198">
    <property type="entry name" value="Putative cyclase"/>
    <property type="match status" value="1"/>
</dbReference>
<dbReference type="GO" id="GO:0004061">
    <property type="term" value="F:arylformamidase activity"/>
    <property type="evidence" value="ECO:0007669"/>
    <property type="project" value="InterPro"/>
</dbReference>
<gene>
    <name evidence="2" type="ORF">NESM_000929900</name>
</gene>
<evidence type="ECO:0000313" key="3">
    <source>
        <dbReference type="Proteomes" id="UP001430356"/>
    </source>
</evidence>
<dbReference type="InterPro" id="IPR007325">
    <property type="entry name" value="KFase/CYL"/>
</dbReference>
<dbReference type="Proteomes" id="UP001430356">
    <property type="component" value="Unassembled WGS sequence"/>
</dbReference>
<dbReference type="PANTHER" id="PTHR31118">
    <property type="entry name" value="CYCLASE-LIKE PROTEIN 2"/>
    <property type="match status" value="1"/>
</dbReference>
<evidence type="ECO:0000256" key="1">
    <source>
        <dbReference type="ARBA" id="ARBA00007865"/>
    </source>
</evidence>
<dbReference type="Gene3D" id="3.50.30.50">
    <property type="entry name" value="Putative cyclase"/>
    <property type="match status" value="2"/>
</dbReference>
<protein>
    <submittedName>
        <fullName evidence="2">Cyclase</fullName>
    </submittedName>
</protein>
<comment type="caution">
    <text evidence="2">The sequence shown here is derived from an EMBL/GenBank/DDBJ whole genome shotgun (WGS) entry which is preliminary data.</text>
</comment>
<dbReference type="PANTHER" id="PTHR31118:SF12">
    <property type="entry name" value="CYCLASE-LIKE PROTEIN 2"/>
    <property type="match status" value="1"/>
</dbReference>
<reference evidence="2 3" key="1">
    <citation type="journal article" date="2021" name="MBio">
        <title>A New Model Trypanosomatid, Novymonas esmeraldas: Genomic Perception of Its 'Candidatus Pandoraea novymonadis' Endosymbiont.</title>
        <authorList>
            <person name="Zakharova A."/>
            <person name="Saura A."/>
            <person name="Butenko A."/>
            <person name="Podesvova L."/>
            <person name="Warmusova S."/>
            <person name="Kostygov A.Y."/>
            <person name="Nenarokova A."/>
            <person name="Lukes J."/>
            <person name="Opperdoes F.R."/>
            <person name="Yurchenko V."/>
        </authorList>
    </citation>
    <scope>NUCLEOTIDE SEQUENCE [LARGE SCALE GENOMIC DNA]</scope>
    <source>
        <strain evidence="2 3">E262AT.01</strain>
    </source>
</reference>
<dbReference type="GO" id="GO:0019441">
    <property type="term" value="P:L-tryptophan catabolic process to kynurenine"/>
    <property type="evidence" value="ECO:0007669"/>
    <property type="project" value="InterPro"/>
</dbReference>
<organism evidence="2 3">
    <name type="scientific">Novymonas esmeraldas</name>
    <dbReference type="NCBI Taxonomy" id="1808958"/>
    <lineage>
        <taxon>Eukaryota</taxon>
        <taxon>Discoba</taxon>
        <taxon>Euglenozoa</taxon>
        <taxon>Kinetoplastea</taxon>
        <taxon>Metakinetoplastina</taxon>
        <taxon>Trypanosomatida</taxon>
        <taxon>Trypanosomatidae</taxon>
        <taxon>Novymonas</taxon>
    </lineage>
</organism>
<name>A0AAW0F0D9_9TRYP</name>